<proteinExistence type="predicted"/>
<dbReference type="EnsemblPlants" id="MELO3C030325.2.1">
    <property type="protein sequence ID" value="MELO3C030325.2.1"/>
    <property type="gene ID" value="MELO3C030325.2"/>
</dbReference>
<evidence type="ECO:0000313" key="1">
    <source>
        <dbReference type="EnsemblPlants" id="MELO3C030325.2.1"/>
    </source>
</evidence>
<accession>A0A9I9E911</accession>
<sequence>MELPTKTNTRDRRMTKIPSIARRGLGGGVMEDKACSAHPCFHAGPLLSLINQPICLLIFSLSVSLGEFIAIRDIYREREVERNNMGSCKFALV</sequence>
<dbReference type="AlphaFoldDB" id="A0A9I9E911"/>
<reference evidence="1" key="1">
    <citation type="submission" date="2023-03" db="UniProtKB">
        <authorList>
            <consortium name="EnsemblPlants"/>
        </authorList>
    </citation>
    <scope>IDENTIFICATION</scope>
</reference>
<protein>
    <submittedName>
        <fullName evidence="1">Uncharacterized protein</fullName>
    </submittedName>
</protein>
<dbReference type="Gramene" id="MELO3C030325.2.1">
    <property type="protein sequence ID" value="MELO3C030325.2.1"/>
    <property type="gene ID" value="MELO3C030325.2"/>
</dbReference>
<organism evidence="1">
    <name type="scientific">Cucumis melo</name>
    <name type="common">Muskmelon</name>
    <dbReference type="NCBI Taxonomy" id="3656"/>
    <lineage>
        <taxon>Eukaryota</taxon>
        <taxon>Viridiplantae</taxon>
        <taxon>Streptophyta</taxon>
        <taxon>Embryophyta</taxon>
        <taxon>Tracheophyta</taxon>
        <taxon>Spermatophyta</taxon>
        <taxon>Magnoliopsida</taxon>
        <taxon>eudicotyledons</taxon>
        <taxon>Gunneridae</taxon>
        <taxon>Pentapetalae</taxon>
        <taxon>rosids</taxon>
        <taxon>fabids</taxon>
        <taxon>Cucurbitales</taxon>
        <taxon>Cucurbitaceae</taxon>
        <taxon>Benincaseae</taxon>
        <taxon>Cucumis</taxon>
    </lineage>
</organism>
<name>A0A9I9E911_CUCME</name>